<dbReference type="InterPro" id="IPR022635">
    <property type="entry name" value="DNA_polIII_beta_C"/>
</dbReference>
<protein>
    <recommendedName>
        <fullName evidence="9">Beta sliding clamp</fullName>
    </recommendedName>
</protein>
<evidence type="ECO:0000256" key="4">
    <source>
        <dbReference type="ARBA" id="ARBA00022679"/>
    </source>
</evidence>
<name>A0A133XVG0_9ACTN</name>
<dbReference type="OrthoDB" id="468978at2"/>
<evidence type="ECO:0000256" key="6">
    <source>
        <dbReference type="ARBA" id="ARBA00022705"/>
    </source>
</evidence>
<evidence type="ECO:0000256" key="2">
    <source>
        <dbReference type="ARBA" id="ARBA00010752"/>
    </source>
</evidence>
<dbReference type="InterPro" id="IPR046938">
    <property type="entry name" value="DNA_clamp_sf"/>
</dbReference>
<keyword evidence="4 9" id="KW-0808">Transferase</keyword>
<keyword evidence="7 9" id="KW-0239">DNA-directed DNA polymerase</keyword>
<dbReference type="InterPro" id="IPR001001">
    <property type="entry name" value="DNA_polIII_beta"/>
</dbReference>
<gene>
    <name evidence="13" type="ORF">HMPREF3192_00673</name>
</gene>
<dbReference type="GO" id="GO:0009360">
    <property type="term" value="C:DNA polymerase III complex"/>
    <property type="evidence" value="ECO:0007669"/>
    <property type="project" value="InterPro"/>
</dbReference>
<comment type="function">
    <text evidence="9">Confers DNA tethering and processivity to DNA polymerases and other proteins. Acts as a clamp, forming a ring around DNA (a reaction catalyzed by the clamp-loading complex) which diffuses in an ATP-independent manner freely and bidirectionally along dsDNA. Initially characterized for its ability to contact the catalytic subunit of DNA polymerase III (Pol III), a complex, multichain enzyme responsible for most of the replicative synthesis in bacteria; Pol III exhibits 3'-5' exonuclease proofreading activity. The beta chain is required for initiation of replication as well as for processivity of DNA replication.</text>
</comment>
<dbReference type="EMBL" id="LSCR01000009">
    <property type="protein sequence ID" value="KXB34928.1"/>
    <property type="molecule type" value="Genomic_DNA"/>
</dbReference>
<sequence>MIFSIQQASLAKALSIVSKGISFNATTPILTGIYLSAQNGTLELQSTDLTVSVRCKVPANVEEEGSIVLSGKTLNNIVKHLGDTAITFSTTTDEISSTCLITSAFSKFSLIVLNPDEFPSFPEVQLDQTVELPATLLSSMVEKVYKVTSKDTSRPILSGIYMTVENNVIRLVATDSFRLAVCDTNIETSAIIQGISMILPGMVFHDVLSIPSDTNTITIGSNENQIVFMFGDTTYVARKIEGQFPAYKNLIPSSCATSVSMLSDDFSGALRRVTTISSNTSKVLCRIDQEKKQFILSTTSSDMSKATEALSVDVTGNSLDIALNYRYVEDCMSAIGPNTKIQLDLNATMQPAVFKTWGTINYLYLLMPVRM</sequence>
<evidence type="ECO:0000256" key="7">
    <source>
        <dbReference type="ARBA" id="ARBA00022932"/>
    </source>
</evidence>
<dbReference type="InterPro" id="IPR022637">
    <property type="entry name" value="DNA_polIII_beta_cen"/>
</dbReference>
<comment type="subcellular location">
    <subcellularLocation>
        <location evidence="1 9">Cytoplasm</location>
    </subcellularLocation>
</comment>
<dbReference type="Gene3D" id="3.70.10.10">
    <property type="match status" value="1"/>
</dbReference>
<dbReference type="GO" id="GO:0005737">
    <property type="term" value="C:cytoplasm"/>
    <property type="evidence" value="ECO:0007669"/>
    <property type="project" value="UniProtKB-SubCell"/>
</dbReference>
<dbReference type="SMART" id="SM00480">
    <property type="entry name" value="POL3Bc"/>
    <property type="match status" value="1"/>
</dbReference>
<comment type="similarity">
    <text evidence="2 9">Belongs to the beta sliding clamp family.</text>
</comment>
<evidence type="ECO:0000256" key="3">
    <source>
        <dbReference type="ARBA" id="ARBA00022490"/>
    </source>
</evidence>
<evidence type="ECO:0000256" key="9">
    <source>
        <dbReference type="PIRNR" id="PIRNR000804"/>
    </source>
</evidence>
<feature type="domain" description="DNA polymerase III beta sliding clamp C-terminal" evidence="12">
    <location>
        <begin position="249"/>
        <end position="370"/>
    </location>
</feature>
<comment type="subunit">
    <text evidence="9">Forms a ring-shaped head-to-tail homodimer around DNA.</text>
</comment>
<dbReference type="RefSeq" id="WP_066305190.1">
    <property type="nucleotide sequence ID" value="NZ_KQ959489.1"/>
</dbReference>
<dbReference type="GO" id="GO:0003887">
    <property type="term" value="F:DNA-directed DNA polymerase activity"/>
    <property type="evidence" value="ECO:0007669"/>
    <property type="project" value="UniProtKB-UniRule"/>
</dbReference>
<evidence type="ECO:0000313" key="14">
    <source>
        <dbReference type="Proteomes" id="UP000070675"/>
    </source>
</evidence>
<dbReference type="PANTHER" id="PTHR30478:SF0">
    <property type="entry name" value="BETA SLIDING CLAMP"/>
    <property type="match status" value="1"/>
</dbReference>
<feature type="domain" description="DNA polymerase III beta sliding clamp central" evidence="11">
    <location>
        <begin position="132"/>
        <end position="245"/>
    </location>
</feature>
<evidence type="ECO:0000256" key="1">
    <source>
        <dbReference type="ARBA" id="ARBA00004496"/>
    </source>
</evidence>
<dbReference type="PATRIC" id="fig|1393034.3.peg.649"/>
<dbReference type="PIRSF" id="PIRSF000804">
    <property type="entry name" value="DNA_pol_III_b"/>
    <property type="match status" value="1"/>
</dbReference>
<proteinExistence type="inferred from homology"/>
<keyword evidence="6 9" id="KW-0235">DNA replication</keyword>
<organism evidence="13 14">
    <name type="scientific">Atopobium deltae</name>
    <dbReference type="NCBI Taxonomy" id="1393034"/>
    <lineage>
        <taxon>Bacteria</taxon>
        <taxon>Bacillati</taxon>
        <taxon>Actinomycetota</taxon>
        <taxon>Coriobacteriia</taxon>
        <taxon>Coriobacteriales</taxon>
        <taxon>Atopobiaceae</taxon>
        <taxon>Atopobium</taxon>
    </lineage>
</organism>
<feature type="domain" description="DNA polymerase III beta sliding clamp N-terminal" evidence="10">
    <location>
        <begin position="1"/>
        <end position="121"/>
    </location>
</feature>
<dbReference type="Proteomes" id="UP000070675">
    <property type="component" value="Unassembled WGS sequence"/>
</dbReference>
<dbReference type="CDD" id="cd00140">
    <property type="entry name" value="beta_clamp"/>
    <property type="match status" value="1"/>
</dbReference>
<evidence type="ECO:0000259" key="12">
    <source>
        <dbReference type="Pfam" id="PF02768"/>
    </source>
</evidence>
<dbReference type="GO" id="GO:0003677">
    <property type="term" value="F:DNA binding"/>
    <property type="evidence" value="ECO:0007669"/>
    <property type="project" value="UniProtKB-UniRule"/>
</dbReference>
<evidence type="ECO:0000256" key="5">
    <source>
        <dbReference type="ARBA" id="ARBA00022695"/>
    </source>
</evidence>
<dbReference type="GO" id="GO:0008408">
    <property type="term" value="F:3'-5' exonuclease activity"/>
    <property type="evidence" value="ECO:0007669"/>
    <property type="project" value="InterPro"/>
</dbReference>
<comment type="caution">
    <text evidence="13">The sequence shown here is derived from an EMBL/GenBank/DDBJ whole genome shotgun (WGS) entry which is preliminary data.</text>
</comment>
<dbReference type="SUPFAM" id="SSF55979">
    <property type="entry name" value="DNA clamp"/>
    <property type="match status" value="3"/>
</dbReference>
<keyword evidence="14" id="KW-1185">Reference proteome</keyword>
<reference evidence="14" key="1">
    <citation type="submission" date="2016-01" db="EMBL/GenBank/DDBJ databases">
        <authorList>
            <person name="Mitreva M."/>
            <person name="Pepin K.H."/>
            <person name="Mihindukulasuriya K.A."/>
            <person name="Fulton R."/>
            <person name="Fronick C."/>
            <person name="O'Laughlin M."/>
            <person name="Miner T."/>
            <person name="Herter B."/>
            <person name="Rosa B.A."/>
            <person name="Cordes M."/>
            <person name="Tomlinson C."/>
            <person name="Wollam A."/>
            <person name="Palsikar V.B."/>
            <person name="Mardis E.R."/>
            <person name="Wilson R.K."/>
        </authorList>
    </citation>
    <scope>NUCLEOTIDE SEQUENCE [LARGE SCALE GENOMIC DNA]</scope>
    <source>
        <strain evidence="14">DNF00019</strain>
    </source>
</reference>
<keyword evidence="8" id="KW-0238">DNA-binding</keyword>
<dbReference type="STRING" id="1393034.HMPREF3192_00673"/>
<dbReference type="Gene3D" id="3.10.150.10">
    <property type="entry name" value="DNA Polymerase III, subunit A, domain 2"/>
    <property type="match status" value="1"/>
</dbReference>
<dbReference type="NCBIfam" id="TIGR00663">
    <property type="entry name" value="dnan"/>
    <property type="match status" value="1"/>
</dbReference>
<dbReference type="Pfam" id="PF02767">
    <property type="entry name" value="DNA_pol3_beta_2"/>
    <property type="match status" value="1"/>
</dbReference>
<evidence type="ECO:0000259" key="11">
    <source>
        <dbReference type="Pfam" id="PF02767"/>
    </source>
</evidence>
<dbReference type="PANTHER" id="PTHR30478">
    <property type="entry name" value="DNA POLYMERASE III SUBUNIT BETA"/>
    <property type="match status" value="1"/>
</dbReference>
<dbReference type="GO" id="GO:0006271">
    <property type="term" value="P:DNA strand elongation involved in DNA replication"/>
    <property type="evidence" value="ECO:0007669"/>
    <property type="project" value="TreeGrafter"/>
</dbReference>
<dbReference type="Pfam" id="PF02768">
    <property type="entry name" value="DNA_pol3_beta_3"/>
    <property type="match status" value="1"/>
</dbReference>
<accession>A0A133XVG0</accession>
<dbReference type="AlphaFoldDB" id="A0A133XVG0"/>
<dbReference type="Pfam" id="PF00712">
    <property type="entry name" value="DNA_pol3_beta"/>
    <property type="match status" value="1"/>
</dbReference>
<evidence type="ECO:0000259" key="10">
    <source>
        <dbReference type="Pfam" id="PF00712"/>
    </source>
</evidence>
<evidence type="ECO:0000313" key="13">
    <source>
        <dbReference type="EMBL" id="KXB34928.1"/>
    </source>
</evidence>
<keyword evidence="5 9" id="KW-0548">Nucleotidyltransferase</keyword>
<keyword evidence="3 9" id="KW-0963">Cytoplasm</keyword>
<dbReference type="InterPro" id="IPR022634">
    <property type="entry name" value="DNA_polIII_beta_N"/>
</dbReference>
<evidence type="ECO:0000256" key="8">
    <source>
        <dbReference type="ARBA" id="ARBA00023125"/>
    </source>
</evidence>